<dbReference type="AlphaFoldDB" id="A0A0K1P7D1"/>
<dbReference type="OrthoDB" id="10004812at2"/>
<accession>A0A0K1P7D1</accession>
<gene>
    <name evidence="1" type="ORF">STURON_00964</name>
</gene>
<keyword evidence="2" id="KW-1185">Reference proteome</keyword>
<reference evidence="1 2" key="1">
    <citation type="journal article" date="2015" name="Genome Announc.">
        <title>Complete Genome Sequence of Spiroplasma turonicum Strain Tab4cT, a Parasite of a Horse Fly, Haematopota sp. (Diptera: Tabanidae).</title>
        <authorList>
            <person name="Davis R.E."/>
            <person name="Shao J."/>
            <person name="Zhao Y."/>
            <person name="Gasparich G.E."/>
            <person name="Gaynor B.J."/>
            <person name="Donofrio N."/>
        </authorList>
    </citation>
    <scope>NUCLEOTIDE SEQUENCE [LARGE SCALE GENOMIC DNA]</scope>
    <source>
        <strain evidence="1 2">Tab4c</strain>
    </source>
</reference>
<evidence type="ECO:0000313" key="1">
    <source>
        <dbReference type="EMBL" id="AKU80210.1"/>
    </source>
</evidence>
<evidence type="ECO:0000313" key="2">
    <source>
        <dbReference type="Proteomes" id="UP000067243"/>
    </source>
</evidence>
<dbReference type="Proteomes" id="UP000067243">
    <property type="component" value="Chromosome"/>
</dbReference>
<organism evidence="1 2">
    <name type="scientific">Spiroplasma turonicum</name>
    <dbReference type="NCBI Taxonomy" id="216946"/>
    <lineage>
        <taxon>Bacteria</taxon>
        <taxon>Bacillati</taxon>
        <taxon>Mycoplasmatota</taxon>
        <taxon>Mollicutes</taxon>
        <taxon>Entomoplasmatales</taxon>
        <taxon>Spiroplasmataceae</taxon>
        <taxon>Spiroplasma</taxon>
    </lineage>
</organism>
<proteinExistence type="predicted"/>
<protein>
    <submittedName>
        <fullName evidence="1">Uncharacterized protein</fullName>
    </submittedName>
</protein>
<dbReference type="EMBL" id="CP012328">
    <property type="protein sequence ID" value="AKU80210.1"/>
    <property type="molecule type" value="Genomic_DNA"/>
</dbReference>
<name>A0A0K1P7D1_9MOLU</name>
<dbReference type="PATRIC" id="fig|216946.3.peg.997"/>
<dbReference type="KEGG" id="stur:STURON_00964"/>
<sequence>MDIQLEKLKSLINQFRNKLNNFFNKNKETISNLPENVLNKEEFSLIAERFHSAENQILRHYIVFKSIFNKVDSSNYEEYQSLIFYSLTLNITILLELSLFFRECIKTDPNTLIEVLKSNDFNKNGSSYFFYKEIDKLREFSKERLYFFESLKILRNAIEHPLNLKIEKKSKAIQFLDSSNSKNITMLNSIILATQPIKNDGITYENINLITEIDIIDMFANIFGYIIYEVFD</sequence>
<dbReference type="RefSeq" id="WP_075048771.1">
    <property type="nucleotide sequence ID" value="NZ_CP012328.1"/>
</dbReference>